<proteinExistence type="predicted"/>
<comment type="caution">
    <text evidence="2">The sequence shown here is derived from an EMBL/GenBank/DDBJ whole genome shotgun (WGS) entry which is preliminary data.</text>
</comment>
<keyword evidence="3" id="KW-1185">Reference proteome</keyword>
<name>A0A4V2VTD1_9GAMM</name>
<feature type="transmembrane region" description="Helical" evidence="1">
    <location>
        <begin position="12"/>
        <end position="34"/>
    </location>
</feature>
<evidence type="ECO:0000313" key="2">
    <source>
        <dbReference type="EMBL" id="TCV06106.1"/>
    </source>
</evidence>
<keyword evidence="1" id="KW-0812">Transmembrane</keyword>
<evidence type="ECO:0000313" key="3">
    <source>
        <dbReference type="Proteomes" id="UP000295433"/>
    </source>
</evidence>
<organism evidence="2 3">
    <name type="scientific">Samsonia erythrinae</name>
    <dbReference type="NCBI Taxonomy" id="160434"/>
    <lineage>
        <taxon>Bacteria</taxon>
        <taxon>Pseudomonadati</taxon>
        <taxon>Pseudomonadota</taxon>
        <taxon>Gammaproteobacteria</taxon>
        <taxon>Enterobacterales</taxon>
        <taxon>Pectobacteriaceae</taxon>
        <taxon>Samsonia</taxon>
    </lineage>
</organism>
<protein>
    <submittedName>
        <fullName evidence="2">Uncharacterized protein</fullName>
    </submittedName>
</protein>
<reference evidence="2 3" key="1">
    <citation type="submission" date="2019-03" db="EMBL/GenBank/DDBJ databases">
        <title>Genomic Encyclopedia of Type Strains, Phase IV (KMG-IV): sequencing the most valuable type-strain genomes for metagenomic binning, comparative biology and taxonomic classification.</title>
        <authorList>
            <person name="Goeker M."/>
        </authorList>
    </citation>
    <scope>NUCLEOTIDE SEQUENCE [LARGE SCALE GENOMIC DNA]</scope>
    <source>
        <strain evidence="2 3">DSM 16730</strain>
    </source>
</reference>
<keyword evidence="1" id="KW-1133">Transmembrane helix</keyword>
<sequence>MRDACYKGIIETLFHFSVIVVLFYKAFLLFSHLFPIV</sequence>
<gene>
    <name evidence="2" type="ORF">EDC54_1045</name>
</gene>
<dbReference type="EMBL" id="SMBY01000004">
    <property type="protein sequence ID" value="TCV06106.1"/>
    <property type="molecule type" value="Genomic_DNA"/>
</dbReference>
<keyword evidence="1" id="KW-0472">Membrane</keyword>
<dbReference type="AlphaFoldDB" id="A0A4V2VTD1"/>
<evidence type="ECO:0000256" key="1">
    <source>
        <dbReference type="SAM" id="Phobius"/>
    </source>
</evidence>
<dbReference type="Proteomes" id="UP000295433">
    <property type="component" value="Unassembled WGS sequence"/>
</dbReference>
<accession>A0A4V2VTD1</accession>